<dbReference type="RefSeq" id="WP_011766691.1">
    <property type="nucleotide sequence ID" value="NC_008702.1"/>
</dbReference>
<protein>
    <recommendedName>
        <fullName evidence="8">Pirin family protein</fullName>
    </recommendedName>
</protein>
<dbReference type="SUPFAM" id="SSF51182">
    <property type="entry name" value="RmlC-like cupins"/>
    <property type="match status" value="1"/>
</dbReference>
<comment type="similarity">
    <text evidence="1 3">Belongs to the pirin family.</text>
</comment>
<dbReference type="Proteomes" id="UP000002588">
    <property type="component" value="Chromosome"/>
</dbReference>
<dbReference type="KEGG" id="azo:azo2965"/>
<dbReference type="InterPro" id="IPR003829">
    <property type="entry name" value="Pirin_N_dom"/>
</dbReference>
<evidence type="ECO:0000259" key="5">
    <source>
        <dbReference type="Pfam" id="PF17954"/>
    </source>
</evidence>
<dbReference type="PANTHER" id="PTHR43212:SF3">
    <property type="entry name" value="QUERCETIN 2,3-DIOXYGENASE"/>
    <property type="match status" value="1"/>
</dbReference>
<name>A1K9S6_AZOSB</name>
<gene>
    <name evidence="6" type="ordered locus">azo2965</name>
</gene>
<evidence type="ECO:0000256" key="3">
    <source>
        <dbReference type="RuleBase" id="RU003457"/>
    </source>
</evidence>
<evidence type="ECO:0000259" key="4">
    <source>
        <dbReference type="Pfam" id="PF02678"/>
    </source>
</evidence>
<evidence type="ECO:0008006" key="8">
    <source>
        <dbReference type="Google" id="ProtNLM"/>
    </source>
</evidence>
<evidence type="ECO:0000313" key="6">
    <source>
        <dbReference type="EMBL" id="CAL95581.1"/>
    </source>
</evidence>
<dbReference type="HOGENOM" id="CLU_064194_2_2_4"/>
<dbReference type="AlphaFoldDB" id="A1K9S6"/>
<sequence>MIQVRPAASRGHAHFGWLDSRHTFSFGSYHDPQHMGVSALRVINDDRVEPGAGFSAHPHRDMEIISYVLEGTIEHKDSLGSHSRLKAGELQVMSAGTGIVHSEYNPSASDGLHFLQIWIQPDTRGVTPRYEQHDISSLRGLQLVVSPDGQGGSLRIHQDARVWLARFDGAPLGFAPVAGRSYYLQVARGEVTVNGIALAAGDGATLTGEAELQLSGAAGAEALLFDLP</sequence>
<dbReference type="EMBL" id="AM406670">
    <property type="protein sequence ID" value="CAL95581.1"/>
    <property type="molecule type" value="Genomic_DNA"/>
</dbReference>
<feature type="binding site" evidence="2">
    <location>
        <position position="57"/>
    </location>
    <ligand>
        <name>Fe cation</name>
        <dbReference type="ChEBI" id="CHEBI:24875"/>
    </ligand>
</feature>
<feature type="domain" description="Pirin N-terminal" evidence="4">
    <location>
        <begin position="10"/>
        <end position="119"/>
    </location>
</feature>
<evidence type="ECO:0000256" key="1">
    <source>
        <dbReference type="ARBA" id="ARBA00008416"/>
    </source>
</evidence>
<feature type="domain" description="Quercetin 2,3-dioxygenase C-terminal cupin" evidence="5">
    <location>
        <begin position="143"/>
        <end position="227"/>
    </location>
</feature>
<keyword evidence="2" id="KW-0408">Iron</keyword>
<proteinExistence type="inferred from homology"/>
<organism evidence="6 7">
    <name type="scientific">Azoarcus sp. (strain BH72)</name>
    <dbReference type="NCBI Taxonomy" id="418699"/>
    <lineage>
        <taxon>Bacteria</taxon>
        <taxon>Pseudomonadati</taxon>
        <taxon>Pseudomonadota</taxon>
        <taxon>Betaproteobacteria</taxon>
        <taxon>Rhodocyclales</taxon>
        <taxon>Zoogloeaceae</taxon>
        <taxon>Azoarcus</taxon>
    </lineage>
</organism>
<comment type="cofactor">
    <cofactor evidence="2">
        <name>Fe cation</name>
        <dbReference type="ChEBI" id="CHEBI:24875"/>
    </cofactor>
    <text evidence="2">Binds 1 Fe cation per subunit.</text>
</comment>
<dbReference type="Pfam" id="PF17954">
    <property type="entry name" value="Pirin_C_2"/>
    <property type="match status" value="1"/>
</dbReference>
<dbReference type="InterPro" id="IPR014710">
    <property type="entry name" value="RmlC-like_jellyroll"/>
</dbReference>
<accession>A1K9S6</accession>
<dbReference type="PIRSF" id="PIRSF006232">
    <property type="entry name" value="Pirin"/>
    <property type="match status" value="1"/>
</dbReference>
<evidence type="ECO:0000313" key="7">
    <source>
        <dbReference type="Proteomes" id="UP000002588"/>
    </source>
</evidence>
<dbReference type="Gene3D" id="2.60.120.10">
    <property type="entry name" value="Jelly Rolls"/>
    <property type="match status" value="2"/>
</dbReference>
<feature type="binding site" evidence="2">
    <location>
        <position position="59"/>
    </location>
    <ligand>
        <name>Fe cation</name>
        <dbReference type="ChEBI" id="CHEBI:24875"/>
    </ligand>
</feature>
<dbReference type="Pfam" id="PF02678">
    <property type="entry name" value="Pirin"/>
    <property type="match status" value="1"/>
</dbReference>
<dbReference type="GO" id="GO:0046872">
    <property type="term" value="F:metal ion binding"/>
    <property type="evidence" value="ECO:0007669"/>
    <property type="project" value="UniProtKB-KW"/>
</dbReference>
<feature type="binding site" evidence="2">
    <location>
        <position position="101"/>
    </location>
    <ligand>
        <name>Fe cation</name>
        <dbReference type="ChEBI" id="CHEBI:24875"/>
    </ligand>
</feature>
<dbReference type="eggNOG" id="COG1741">
    <property type="taxonomic scope" value="Bacteria"/>
</dbReference>
<dbReference type="STRING" id="62928.azo2965"/>
<dbReference type="InterPro" id="IPR012093">
    <property type="entry name" value="Pirin"/>
</dbReference>
<dbReference type="CDD" id="cd02910">
    <property type="entry name" value="cupin_Yhhw_N"/>
    <property type="match status" value="1"/>
</dbReference>
<reference evidence="6 7" key="1">
    <citation type="journal article" date="2006" name="Nat. Biotechnol.">
        <title>Complete genome of the mutualistic, N2-fixing grass endophyte Azoarcus sp. strain BH72.</title>
        <authorList>
            <person name="Krause A."/>
            <person name="Ramakumar A."/>
            <person name="Bartels D."/>
            <person name="Battistoni F."/>
            <person name="Bekel T."/>
            <person name="Boch J."/>
            <person name="Boehm M."/>
            <person name="Friedrich F."/>
            <person name="Hurek T."/>
            <person name="Krause L."/>
            <person name="Linke B."/>
            <person name="McHardy A.C."/>
            <person name="Sarkar A."/>
            <person name="Schneiker S."/>
            <person name="Syed A.A."/>
            <person name="Thauer R."/>
            <person name="Vorhoelter F.-J."/>
            <person name="Weidner S."/>
            <person name="Puehler A."/>
            <person name="Reinhold-Hurek B."/>
            <person name="Kaiser O."/>
            <person name="Goesmann A."/>
        </authorList>
    </citation>
    <scope>NUCLEOTIDE SEQUENCE [LARGE SCALE GENOMIC DNA]</scope>
    <source>
        <strain evidence="6 7">BH72</strain>
    </source>
</reference>
<dbReference type="PANTHER" id="PTHR43212">
    <property type="entry name" value="QUERCETIN 2,3-DIOXYGENASE"/>
    <property type="match status" value="1"/>
</dbReference>
<dbReference type="InterPro" id="IPR041602">
    <property type="entry name" value="Quercetinase_C"/>
</dbReference>
<dbReference type="InterPro" id="IPR011051">
    <property type="entry name" value="RmlC_Cupin_sf"/>
</dbReference>
<dbReference type="CDD" id="cd20311">
    <property type="entry name" value="cupin_Yhhw_C"/>
    <property type="match status" value="1"/>
</dbReference>
<keyword evidence="2" id="KW-0479">Metal-binding</keyword>
<keyword evidence="7" id="KW-1185">Reference proteome</keyword>
<feature type="binding site" evidence="2">
    <location>
        <position position="103"/>
    </location>
    <ligand>
        <name>Fe cation</name>
        <dbReference type="ChEBI" id="CHEBI:24875"/>
    </ligand>
</feature>
<evidence type="ECO:0000256" key="2">
    <source>
        <dbReference type="PIRSR" id="PIRSR006232-1"/>
    </source>
</evidence>